<accession>A0A218WZ91</accession>
<proteinExistence type="predicted"/>
<name>A0A218WZ91_PUNGR</name>
<feature type="region of interest" description="Disordered" evidence="1">
    <location>
        <begin position="16"/>
        <end position="37"/>
    </location>
</feature>
<dbReference type="AlphaFoldDB" id="A0A218WZ91"/>
<evidence type="ECO:0000313" key="3">
    <source>
        <dbReference type="Proteomes" id="UP000197138"/>
    </source>
</evidence>
<dbReference type="Proteomes" id="UP000197138">
    <property type="component" value="Unassembled WGS sequence"/>
</dbReference>
<evidence type="ECO:0000256" key="1">
    <source>
        <dbReference type="SAM" id="MobiDB-lite"/>
    </source>
</evidence>
<sequence>MVKHKDAMAKMIMDEMRESEEDPPNCPAGSARSEYSKSLEKKVLKEKSFSSCGAATGHGDTFDPC</sequence>
<protein>
    <submittedName>
        <fullName evidence="2">Uncharacterized protein</fullName>
    </submittedName>
</protein>
<gene>
    <name evidence="2" type="ORF">CDL15_Pgr015044</name>
</gene>
<comment type="caution">
    <text evidence="2">The sequence shown here is derived from an EMBL/GenBank/DDBJ whole genome shotgun (WGS) entry which is preliminary data.</text>
</comment>
<organism evidence="2 3">
    <name type="scientific">Punica granatum</name>
    <name type="common">Pomegranate</name>
    <dbReference type="NCBI Taxonomy" id="22663"/>
    <lineage>
        <taxon>Eukaryota</taxon>
        <taxon>Viridiplantae</taxon>
        <taxon>Streptophyta</taxon>
        <taxon>Embryophyta</taxon>
        <taxon>Tracheophyta</taxon>
        <taxon>Spermatophyta</taxon>
        <taxon>Magnoliopsida</taxon>
        <taxon>eudicotyledons</taxon>
        <taxon>Gunneridae</taxon>
        <taxon>Pentapetalae</taxon>
        <taxon>rosids</taxon>
        <taxon>malvids</taxon>
        <taxon>Myrtales</taxon>
        <taxon>Lythraceae</taxon>
        <taxon>Punica</taxon>
    </lineage>
</organism>
<reference evidence="3" key="1">
    <citation type="journal article" date="2017" name="Plant J.">
        <title>The pomegranate (Punica granatum L.) genome and the genomics of punicalagin biosynthesis.</title>
        <authorList>
            <person name="Qin G."/>
            <person name="Xu C."/>
            <person name="Ming R."/>
            <person name="Tang H."/>
            <person name="Guyot R."/>
            <person name="Kramer E.M."/>
            <person name="Hu Y."/>
            <person name="Yi X."/>
            <person name="Qi Y."/>
            <person name="Xu X."/>
            <person name="Gao Z."/>
            <person name="Pan H."/>
            <person name="Jian J."/>
            <person name="Tian Y."/>
            <person name="Yue Z."/>
            <person name="Xu Y."/>
        </authorList>
    </citation>
    <scope>NUCLEOTIDE SEQUENCE [LARGE SCALE GENOMIC DNA]</scope>
    <source>
        <strain evidence="3">cv. Dabenzi</strain>
    </source>
</reference>
<dbReference type="EMBL" id="MTKT01002501">
    <property type="protein sequence ID" value="OWM78225.1"/>
    <property type="molecule type" value="Genomic_DNA"/>
</dbReference>
<evidence type="ECO:0000313" key="2">
    <source>
        <dbReference type="EMBL" id="OWM78225.1"/>
    </source>
</evidence>